<gene>
    <name evidence="2" type="ORF">B9Z19DRAFT_1086281</name>
</gene>
<dbReference type="AlphaFoldDB" id="A0A2T6ZPK6"/>
<evidence type="ECO:0000256" key="1">
    <source>
        <dbReference type="SAM" id="Phobius"/>
    </source>
</evidence>
<reference evidence="2 3" key="1">
    <citation type="submission" date="2017-04" db="EMBL/GenBank/DDBJ databases">
        <title>Draft genome sequence of Tuber borchii Vittad., a whitish edible truffle.</title>
        <authorList>
            <consortium name="DOE Joint Genome Institute"/>
            <person name="Murat C."/>
            <person name="Kuo A."/>
            <person name="Barry K.W."/>
            <person name="Clum A."/>
            <person name="Dockter R.B."/>
            <person name="Fauchery L."/>
            <person name="Iotti M."/>
            <person name="Kohler A."/>
            <person name="Labutti K."/>
            <person name="Lindquist E.A."/>
            <person name="Lipzen A."/>
            <person name="Ohm R.A."/>
            <person name="Wang M."/>
            <person name="Grigoriev I.V."/>
            <person name="Zambonelli A."/>
            <person name="Martin F.M."/>
        </authorList>
    </citation>
    <scope>NUCLEOTIDE SEQUENCE [LARGE SCALE GENOMIC DNA]</scope>
    <source>
        <strain evidence="2 3">Tbo3840</strain>
    </source>
</reference>
<keyword evidence="1" id="KW-0472">Membrane</keyword>
<evidence type="ECO:0000313" key="2">
    <source>
        <dbReference type="EMBL" id="PUU77412.1"/>
    </source>
</evidence>
<sequence>MSLARDICFIFLGSCCWEFFSWGAIHLLCWKVSYQVVGISVIRFVSCFSSVISFLDFALACPSPGDVAGRIKSSK</sequence>
<evidence type="ECO:0000313" key="3">
    <source>
        <dbReference type="Proteomes" id="UP000244722"/>
    </source>
</evidence>
<keyword evidence="3" id="KW-1185">Reference proteome</keyword>
<keyword evidence="1" id="KW-0812">Transmembrane</keyword>
<protein>
    <submittedName>
        <fullName evidence="2">Uncharacterized protein</fullName>
    </submittedName>
</protein>
<feature type="transmembrane region" description="Helical" evidence="1">
    <location>
        <begin position="7"/>
        <end position="28"/>
    </location>
</feature>
<keyword evidence="1" id="KW-1133">Transmembrane helix</keyword>
<dbReference type="EMBL" id="NESQ01000153">
    <property type="protein sequence ID" value="PUU77412.1"/>
    <property type="molecule type" value="Genomic_DNA"/>
</dbReference>
<proteinExistence type="predicted"/>
<comment type="caution">
    <text evidence="2">The sequence shown here is derived from an EMBL/GenBank/DDBJ whole genome shotgun (WGS) entry which is preliminary data.</text>
</comment>
<organism evidence="2 3">
    <name type="scientific">Tuber borchii</name>
    <name type="common">White truffle</name>
    <dbReference type="NCBI Taxonomy" id="42251"/>
    <lineage>
        <taxon>Eukaryota</taxon>
        <taxon>Fungi</taxon>
        <taxon>Dikarya</taxon>
        <taxon>Ascomycota</taxon>
        <taxon>Pezizomycotina</taxon>
        <taxon>Pezizomycetes</taxon>
        <taxon>Pezizales</taxon>
        <taxon>Tuberaceae</taxon>
        <taxon>Tuber</taxon>
    </lineage>
</organism>
<dbReference type="Proteomes" id="UP000244722">
    <property type="component" value="Unassembled WGS sequence"/>
</dbReference>
<feature type="transmembrane region" description="Helical" evidence="1">
    <location>
        <begin position="34"/>
        <end position="55"/>
    </location>
</feature>
<name>A0A2T6ZPK6_TUBBO</name>
<accession>A0A2T6ZPK6</accession>